<gene>
    <name evidence="1" type="ORF">K490DRAFT_68354</name>
</gene>
<name>A0A9P4HSD2_9PEZI</name>
<proteinExistence type="predicted"/>
<protein>
    <recommendedName>
        <fullName evidence="3">TOM core complex subunit Tom6</fullName>
    </recommendedName>
</protein>
<comment type="caution">
    <text evidence="1">The sequence shown here is derived from an EMBL/GenBank/DDBJ whole genome shotgun (WGS) entry which is preliminary data.</text>
</comment>
<dbReference type="Pfam" id="PF17112">
    <property type="entry name" value="Tom6"/>
    <property type="match status" value="1"/>
</dbReference>
<evidence type="ECO:0008006" key="3">
    <source>
        <dbReference type="Google" id="ProtNLM"/>
    </source>
</evidence>
<dbReference type="EMBL" id="ML978737">
    <property type="protein sequence ID" value="KAF2084771.1"/>
    <property type="molecule type" value="Genomic_DNA"/>
</dbReference>
<sequence length="57" mass="6009">MPAKRASPPSPAEQGYSSYVYDAVTSSENRSIVTSLSLFVVGVAFLSSPLSEFLLPG</sequence>
<accession>A0A9P4HSD2</accession>
<dbReference type="OrthoDB" id="5403997at2759"/>
<dbReference type="InterPro" id="IPR020266">
    <property type="entry name" value="Tom6"/>
</dbReference>
<dbReference type="GO" id="GO:0005742">
    <property type="term" value="C:mitochondrial outer membrane translocase complex"/>
    <property type="evidence" value="ECO:0007669"/>
    <property type="project" value="InterPro"/>
</dbReference>
<evidence type="ECO:0000313" key="2">
    <source>
        <dbReference type="Proteomes" id="UP000799776"/>
    </source>
</evidence>
<organism evidence="1 2">
    <name type="scientific">Saccharata proteae CBS 121410</name>
    <dbReference type="NCBI Taxonomy" id="1314787"/>
    <lineage>
        <taxon>Eukaryota</taxon>
        <taxon>Fungi</taxon>
        <taxon>Dikarya</taxon>
        <taxon>Ascomycota</taxon>
        <taxon>Pezizomycotina</taxon>
        <taxon>Dothideomycetes</taxon>
        <taxon>Dothideomycetes incertae sedis</taxon>
        <taxon>Botryosphaeriales</taxon>
        <taxon>Saccharataceae</taxon>
        <taxon>Saccharata</taxon>
    </lineage>
</organism>
<keyword evidence="2" id="KW-1185">Reference proteome</keyword>
<dbReference type="AlphaFoldDB" id="A0A9P4HSD2"/>
<dbReference type="GO" id="GO:0030150">
    <property type="term" value="P:protein import into mitochondrial matrix"/>
    <property type="evidence" value="ECO:0007669"/>
    <property type="project" value="InterPro"/>
</dbReference>
<dbReference type="Proteomes" id="UP000799776">
    <property type="component" value="Unassembled WGS sequence"/>
</dbReference>
<reference evidence="1" key="1">
    <citation type="journal article" date="2020" name="Stud. Mycol.">
        <title>101 Dothideomycetes genomes: a test case for predicting lifestyles and emergence of pathogens.</title>
        <authorList>
            <person name="Haridas S."/>
            <person name="Albert R."/>
            <person name="Binder M."/>
            <person name="Bloem J."/>
            <person name="Labutti K."/>
            <person name="Salamov A."/>
            <person name="Andreopoulos B."/>
            <person name="Baker S."/>
            <person name="Barry K."/>
            <person name="Bills G."/>
            <person name="Bluhm B."/>
            <person name="Cannon C."/>
            <person name="Castanera R."/>
            <person name="Culley D."/>
            <person name="Daum C."/>
            <person name="Ezra D."/>
            <person name="Gonzalez J."/>
            <person name="Henrissat B."/>
            <person name="Kuo A."/>
            <person name="Liang C."/>
            <person name="Lipzen A."/>
            <person name="Lutzoni F."/>
            <person name="Magnuson J."/>
            <person name="Mondo S."/>
            <person name="Nolan M."/>
            <person name="Ohm R."/>
            <person name="Pangilinan J."/>
            <person name="Park H.-J."/>
            <person name="Ramirez L."/>
            <person name="Alfaro M."/>
            <person name="Sun H."/>
            <person name="Tritt A."/>
            <person name="Yoshinaga Y."/>
            <person name="Zwiers L.-H."/>
            <person name="Turgeon B."/>
            <person name="Goodwin S."/>
            <person name="Spatafora J."/>
            <person name="Crous P."/>
            <person name="Grigoriev I."/>
        </authorList>
    </citation>
    <scope>NUCLEOTIDE SEQUENCE</scope>
    <source>
        <strain evidence="1">CBS 121410</strain>
    </source>
</reference>
<evidence type="ECO:0000313" key="1">
    <source>
        <dbReference type="EMBL" id="KAF2084771.1"/>
    </source>
</evidence>